<sequence>MKIVTVKKIAIWTFSIFLILTALVAYGLHSLGLLSPSINLVVNTFTKNEKFPFGEYKRVEIPKRIFIKRQVALQFIIEFINEPSFFNAVSRVKEVPCNMKITGYKIHNNQRILFYSRQVSCLDIAELDMTRYASEFELDNTKNTAVAIKLEYLDLDSGDYIFEFSDEGSEKNKGFKTFVEVIFHVSK</sequence>
<dbReference type="RefSeq" id="WP_147286556.1">
    <property type="nucleotide sequence ID" value="NZ_CP091516.1"/>
</dbReference>
<dbReference type="Proteomes" id="UP000254293">
    <property type="component" value="Unassembled WGS sequence"/>
</dbReference>
<dbReference type="EMBL" id="UGJJ01000001">
    <property type="protein sequence ID" value="STR00255.1"/>
    <property type="molecule type" value="Genomic_DNA"/>
</dbReference>
<keyword evidence="3" id="KW-1185">Reference proteome</keyword>
<gene>
    <name evidence="2" type="ORF">NCTC13336_00453</name>
</gene>
<evidence type="ECO:0000256" key="1">
    <source>
        <dbReference type="SAM" id="Phobius"/>
    </source>
</evidence>
<keyword evidence="1" id="KW-0812">Transmembrane</keyword>
<protein>
    <submittedName>
        <fullName evidence="2">Uncharacterized protein</fullName>
    </submittedName>
</protein>
<dbReference type="AlphaFoldDB" id="A0A377QZQ2"/>
<feature type="transmembrane region" description="Helical" evidence="1">
    <location>
        <begin position="9"/>
        <end position="28"/>
    </location>
</feature>
<evidence type="ECO:0000313" key="3">
    <source>
        <dbReference type="Proteomes" id="UP000254293"/>
    </source>
</evidence>
<name>A0A377QZQ2_9NEIS</name>
<keyword evidence="1" id="KW-0472">Membrane</keyword>
<accession>A0A377QZQ2</accession>
<proteinExistence type="predicted"/>
<evidence type="ECO:0000313" key="2">
    <source>
        <dbReference type="EMBL" id="STR00255.1"/>
    </source>
</evidence>
<keyword evidence="1" id="KW-1133">Transmembrane helix</keyword>
<organism evidence="2 3">
    <name type="scientific">Kingella potus</name>
    <dbReference type="NCBI Taxonomy" id="265175"/>
    <lineage>
        <taxon>Bacteria</taxon>
        <taxon>Pseudomonadati</taxon>
        <taxon>Pseudomonadota</taxon>
        <taxon>Betaproteobacteria</taxon>
        <taxon>Neisseriales</taxon>
        <taxon>Neisseriaceae</taxon>
        <taxon>Kingella</taxon>
    </lineage>
</organism>
<reference evidence="2 3" key="1">
    <citation type="submission" date="2018-06" db="EMBL/GenBank/DDBJ databases">
        <authorList>
            <consortium name="Pathogen Informatics"/>
            <person name="Doyle S."/>
        </authorList>
    </citation>
    <scope>NUCLEOTIDE SEQUENCE [LARGE SCALE GENOMIC DNA]</scope>
    <source>
        <strain evidence="2 3">NCTC13336</strain>
    </source>
</reference>